<evidence type="ECO:0000256" key="1">
    <source>
        <dbReference type="ARBA" id="ARBA00009067"/>
    </source>
</evidence>
<feature type="transmembrane region" description="Helical" evidence="2">
    <location>
        <begin position="166"/>
        <end position="183"/>
    </location>
</feature>
<keyword evidence="5" id="KW-1185">Reference proteome</keyword>
<reference evidence="4 5" key="1">
    <citation type="submission" date="2024-06" db="EMBL/GenBank/DDBJ databases">
        <title>Genomic Encyclopedia of Type Strains, Phase IV (KMG-IV): sequencing the most valuable type-strain genomes for metagenomic binning, comparative biology and taxonomic classification.</title>
        <authorList>
            <person name="Goeker M."/>
        </authorList>
    </citation>
    <scope>NUCLEOTIDE SEQUENCE [LARGE SCALE GENOMIC DNA]</scope>
    <source>
        <strain evidence="4 5">DSM 28303</strain>
    </source>
</reference>
<evidence type="ECO:0000256" key="2">
    <source>
        <dbReference type="SAM" id="Phobius"/>
    </source>
</evidence>
<feature type="transmembrane region" description="Helical" evidence="2">
    <location>
        <begin position="73"/>
        <end position="93"/>
    </location>
</feature>
<dbReference type="InterPro" id="IPR052710">
    <property type="entry name" value="CAAX_protease"/>
</dbReference>
<dbReference type="InterPro" id="IPR003675">
    <property type="entry name" value="Rce1/LyrA-like_dom"/>
</dbReference>
<sequence length="211" mass="24227">MEKTRWDNWSAAIAYMILFASDFIVNTMVWTAHPVVTAILSIVLLLICLYVAFRLELFQAWGKFWTWRTLRRLGLGMLLIYLTQILGNLLMIWQYGQLVEPQNQQNIIDAQMPMYLLFILVVCQGPVLEEVTMRGILMGRLLKHRPILAIVLSSVVFGFLHGPTDLASWALYGGMGLVFAYLYHRTKQLEVVILLHACNNCIAFLRMSGIF</sequence>
<dbReference type="RefSeq" id="WP_354364206.1">
    <property type="nucleotide sequence ID" value="NZ_JBEPLO010000004.1"/>
</dbReference>
<comment type="caution">
    <text evidence="4">The sequence shown here is derived from an EMBL/GenBank/DDBJ whole genome shotgun (WGS) entry which is preliminary data.</text>
</comment>
<keyword evidence="4" id="KW-0645">Protease</keyword>
<dbReference type="Pfam" id="PF02517">
    <property type="entry name" value="Rce1-like"/>
    <property type="match status" value="1"/>
</dbReference>
<feature type="domain" description="CAAX prenyl protease 2/Lysostaphin resistance protein A-like" evidence="3">
    <location>
        <begin position="115"/>
        <end position="202"/>
    </location>
</feature>
<dbReference type="Proteomes" id="UP001549122">
    <property type="component" value="Unassembled WGS sequence"/>
</dbReference>
<feature type="transmembrane region" description="Helical" evidence="2">
    <location>
        <begin position="12"/>
        <end position="29"/>
    </location>
</feature>
<dbReference type="GO" id="GO:0008233">
    <property type="term" value="F:peptidase activity"/>
    <property type="evidence" value="ECO:0007669"/>
    <property type="project" value="UniProtKB-KW"/>
</dbReference>
<evidence type="ECO:0000259" key="3">
    <source>
        <dbReference type="Pfam" id="PF02517"/>
    </source>
</evidence>
<organism evidence="4 5">
    <name type="scientific">Streptococcus rupicaprae</name>
    <dbReference type="NCBI Taxonomy" id="759619"/>
    <lineage>
        <taxon>Bacteria</taxon>
        <taxon>Bacillati</taxon>
        <taxon>Bacillota</taxon>
        <taxon>Bacilli</taxon>
        <taxon>Lactobacillales</taxon>
        <taxon>Streptococcaceae</taxon>
        <taxon>Streptococcus</taxon>
    </lineage>
</organism>
<dbReference type="PANTHER" id="PTHR36435">
    <property type="entry name" value="SLR1288 PROTEIN"/>
    <property type="match status" value="1"/>
</dbReference>
<proteinExistence type="inferred from homology"/>
<keyword evidence="2" id="KW-1133">Transmembrane helix</keyword>
<keyword evidence="2" id="KW-0812">Transmembrane</keyword>
<evidence type="ECO:0000313" key="4">
    <source>
        <dbReference type="EMBL" id="MET3557427.1"/>
    </source>
</evidence>
<protein>
    <submittedName>
        <fullName evidence="4">Membrane protease YdiL (CAAX protease family)</fullName>
    </submittedName>
</protein>
<gene>
    <name evidence="4" type="ORF">ABID29_000537</name>
</gene>
<dbReference type="GO" id="GO:0006508">
    <property type="term" value="P:proteolysis"/>
    <property type="evidence" value="ECO:0007669"/>
    <property type="project" value="UniProtKB-KW"/>
</dbReference>
<dbReference type="EMBL" id="JBEPLO010000004">
    <property type="protein sequence ID" value="MET3557427.1"/>
    <property type="molecule type" value="Genomic_DNA"/>
</dbReference>
<feature type="transmembrane region" description="Helical" evidence="2">
    <location>
        <begin position="113"/>
        <end position="132"/>
    </location>
</feature>
<feature type="transmembrane region" description="Helical" evidence="2">
    <location>
        <begin position="35"/>
        <end position="53"/>
    </location>
</feature>
<keyword evidence="4" id="KW-0378">Hydrolase</keyword>
<accession>A0ABV2FFU0</accession>
<evidence type="ECO:0000313" key="5">
    <source>
        <dbReference type="Proteomes" id="UP001549122"/>
    </source>
</evidence>
<keyword evidence="2" id="KW-0472">Membrane</keyword>
<dbReference type="PANTHER" id="PTHR36435:SF1">
    <property type="entry name" value="CAAX AMINO TERMINAL PROTEASE FAMILY PROTEIN"/>
    <property type="match status" value="1"/>
</dbReference>
<name>A0ABV2FFU0_9STRE</name>
<feature type="transmembrane region" description="Helical" evidence="2">
    <location>
        <begin position="144"/>
        <end position="160"/>
    </location>
</feature>
<comment type="similarity">
    <text evidence="1">Belongs to the UPF0177 family.</text>
</comment>